<dbReference type="AlphaFoldDB" id="A0A9W6H841"/>
<keyword evidence="2" id="KW-1185">Reference proteome</keyword>
<reference evidence="1" key="2">
    <citation type="submission" date="2023-01" db="EMBL/GenBank/DDBJ databases">
        <authorList>
            <person name="Sun Q."/>
            <person name="Evtushenko L."/>
        </authorList>
    </citation>
    <scope>NUCLEOTIDE SEQUENCE</scope>
    <source>
        <strain evidence="1">VKM Ac-1401</strain>
    </source>
</reference>
<evidence type="ECO:0000313" key="2">
    <source>
        <dbReference type="Proteomes" id="UP001142372"/>
    </source>
</evidence>
<reference evidence="1" key="1">
    <citation type="journal article" date="2014" name="Int. J. Syst. Evol. Microbiol.">
        <title>Complete genome sequence of Corynebacterium casei LMG S-19264T (=DSM 44701T), isolated from a smear-ripened cheese.</title>
        <authorList>
            <consortium name="US DOE Joint Genome Institute (JGI-PGF)"/>
            <person name="Walter F."/>
            <person name="Albersmeier A."/>
            <person name="Kalinowski J."/>
            <person name="Ruckert C."/>
        </authorList>
    </citation>
    <scope>NUCLEOTIDE SEQUENCE</scope>
    <source>
        <strain evidence="1">VKM Ac-1401</strain>
    </source>
</reference>
<sequence>MRPRWRCAGTARVRPGLVESKIQGRDLGSPGDPTVNALQLNIALAEMDE</sequence>
<dbReference type="Proteomes" id="UP001142372">
    <property type="component" value="Unassembled WGS sequence"/>
</dbReference>
<evidence type="ECO:0008006" key="3">
    <source>
        <dbReference type="Google" id="ProtNLM"/>
    </source>
</evidence>
<dbReference type="EMBL" id="BSEN01000005">
    <property type="protein sequence ID" value="GLJ75634.1"/>
    <property type="molecule type" value="Genomic_DNA"/>
</dbReference>
<protein>
    <recommendedName>
        <fullName evidence="3">Potassium-transporting ATPase subunit C</fullName>
    </recommendedName>
</protein>
<proteinExistence type="predicted"/>
<evidence type="ECO:0000313" key="1">
    <source>
        <dbReference type="EMBL" id="GLJ75634.1"/>
    </source>
</evidence>
<name>A0A9W6H841_9MICO</name>
<comment type="caution">
    <text evidence="1">The sequence shown here is derived from an EMBL/GenBank/DDBJ whole genome shotgun (WGS) entry which is preliminary data.</text>
</comment>
<accession>A0A9W6H841</accession>
<organism evidence="1 2">
    <name type="scientific">Leifsonia poae</name>
    <dbReference type="NCBI Taxonomy" id="110933"/>
    <lineage>
        <taxon>Bacteria</taxon>
        <taxon>Bacillati</taxon>
        <taxon>Actinomycetota</taxon>
        <taxon>Actinomycetes</taxon>
        <taxon>Micrococcales</taxon>
        <taxon>Microbacteriaceae</taxon>
        <taxon>Leifsonia</taxon>
    </lineage>
</organism>
<gene>
    <name evidence="1" type="ORF">GCM10017584_12080</name>
</gene>